<evidence type="ECO:0000256" key="5">
    <source>
        <dbReference type="SAM" id="SignalP"/>
    </source>
</evidence>
<accession>F0SP28</accession>
<keyword evidence="5" id="KW-0732">Signal</keyword>
<evidence type="ECO:0000256" key="4">
    <source>
        <dbReference type="SAM" id="MobiDB-lite"/>
    </source>
</evidence>
<feature type="region of interest" description="Disordered" evidence="4">
    <location>
        <begin position="35"/>
        <end position="65"/>
    </location>
</feature>
<evidence type="ECO:0000256" key="2">
    <source>
        <dbReference type="ARBA" id="ARBA00023054"/>
    </source>
</evidence>
<evidence type="ECO:0000313" key="8">
    <source>
        <dbReference type="EMBL" id="ADY61131.1"/>
    </source>
</evidence>
<gene>
    <name evidence="8" type="ordered locus">Plabr_3534</name>
</gene>
<dbReference type="AlphaFoldDB" id="F0SP28"/>
<dbReference type="EMBL" id="CP002546">
    <property type="protein sequence ID" value="ADY61131.1"/>
    <property type="molecule type" value="Genomic_DNA"/>
</dbReference>
<comment type="subcellular location">
    <subcellularLocation>
        <location evidence="1">Cell envelope</location>
    </subcellularLocation>
</comment>
<feature type="domain" description="CusB-like beta-barrel" evidence="6">
    <location>
        <begin position="369"/>
        <end position="439"/>
    </location>
</feature>
<dbReference type="Gene3D" id="2.40.420.20">
    <property type="match status" value="1"/>
</dbReference>
<dbReference type="PANTHER" id="PTHR32347:SF14">
    <property type="entry name" value="EFFLUX SYSTEM COMPONENT YKNX-RELATED"/>
    <property type="match status" value="1"/>
</dbReference>
<reference evidence="9" key="1">
    <citation type="submission" date="2011-02" db="EMBL/GenBank/DDBJ databases">
        <title>The complete genome of Planctomyces brasiliensis DSM 5305.</title>
        <authorList>
            <person name="Lucas S."/>
            <person name="Copeland A."/>
            <person name="Lapidus A."/>
            <person name="Bruce D."/>
            <person name="Goodwin L."/>
            <person name="Pitluck S."/>
            <person name="Kyrpides N."/>
            <person name="Mavromatis K."/>
            <person name="Pagani I."/>
            <person name="Ivanova N."/>
            <person name="Ovchinnikova G."/>
            <person name="Lu M."/>
            <person name="Detter J.C."/>
            <person name="Han C."/>
            <person name="Land M."/>
            <person name="Hauser L."/>
            <person name="Markowitz V."/>
            <person name="Cheng J.-F."/>
            <person name="Hugenholtz P."/>
            <person name="Woyke T."/>
            <person name="Wu D."/>
            <person name="Tindall B."/>
            <person name="Pomrenke H.G."/>
            <person name="Brambilla E."/>
            <person name="Klenk H.-P."/>
            <person name="Eisen J.A."/>
        </authorList>
    </citation>
    <scope>NUCLEOTIDE SEQUENCE [LARGE SCALE GENOMIC DNA]</scope>
    <source>
        <strain evidence="9">ATCC 49424 / DSM 5305 / JCM 21570 / NBRC 103401 / IFAM 1448</strain>
    </source>
</reference>
<evidence type="ECO:0000313" key="9">
    <source>
        <dbReference type="Proteomes" id="UP000006860"/>
    </source>
</evidence>
<feature type="signal peptide" evidence="5">
    <location>
        <begin position="1"/>
        <end position="32"/>
    </location>
</feature>
<evidence type="ECO:0008006" key="10">
    <source>
        <dbReference type="Google" id="ProtNLM"/>
    </source>
</evidence>
<dbReference type="Pfam" id="PF25954">
    <property type="entry name" value="Beta-barrel_RND_2"/>
    <property type="match status" value="1"/>
</dbReference>
<protein>
    <recommendedName>
        <fullName evidence="10">Efflux transporter, RND family, MFP subunit</fullName>
    </recommendedName>
</protein>
<organism evidence="8 9">
    <name type="scientific">Rubinisphaera brasiliensis (strain ATCC 49424 / DSM 5305 / JCM 21570 / IAM 15109 / NBRC 103401 / IFAM 1448)</name>
    <name type="common">Planctomyces brasiliensis</name>
    <dbReference type="NCBI Taxonomy" id="756272"/>
    <lineage>
        <taxon>Bacteria</taxon>
        <taxon>Pseudomonadati</taxon>
        <taxon>Planctomycetota</taxon>
        <taxon>Planctomycetia</taxon>
        <taxon>Planctomycetales</taxon>
        <taxon>Planctomycetaceae</taxon>
        <taxon>Rubinisphaera</taxon>
    </lineage>
</organism>
<dbReference type="InterPro" id="IPR050465">
    <property type="entry name" value="UPF0194_transport"/>
</dbReference>
<dbReference type="InterPro" id="IPR058627">
    <property type="entry name" value="MdtA-like_C"/>
</dbReference>
<feature type="chain" id="PRO_5003260753" description="Efflux transporter, RND family, MFP subunit" evidence="5">
    <location>
        <begin position="33"/>
        <end position="512"/>
    </location>
</feature>
<evidence type="ECO:0000256" key="3">
    <source>
        <dbReference type="SAM" id="Coils"/>
    </source>
</evidence>
<feature type="compositionally biased region" description="Basic and acidic residues" evidence="4">
    <location>
        <begin position="35"/>
        <end position="60"/>
    </location>
</feature>
<evidence type="ECO:0000259" key="7">
    <source>
        <dbReference type="Pfam" id="PF25967"/>
    </source>
</evidence>
<proteinExistence type="predicted"/>
<keyword evidence="9" id="KW-1185">Reference proteome</keyword>
<sequence length="512" mass="57305">MLRMLLPVSAVRPLLALTAFCFFIASAPIVFAQEGDAKESTESKEAEKPSEDEEKKKEETSLTVETSELEMKLETDGRFAATEYDEVILSPEEWSSLKVERVVAHGAEVTEGDQILKLEVESLDEQIQDLERSLQSSGLSLRLATDELRFLKESTAMDLEQTNRTAKNAADDLEYYQTVQEEQDLKSAELSLKMSQFRLEYAEEELKQLQQMYEADDLTEQTEEIILKRTARDVEMAKHSLEQAKLRYARQTETSFPRQKQEMIDQEARAALSKAKTVAILPVQLRKKELEVEQLELSVAKQKQKLEDLKADREMMTVTASRSGIVFYGQAKNGKWGEIATREKQLISGGAVGANQVILTIVDPTKLELVASVSESEYALLKKGQIVSIRPDAIQNGRLWGSVKSVDPVVQADGKQLLTVELKADQETDAIIPGMTAKLVVLLFKSDDAIMVPKSAVFRDEFSEDNGPYVWLAAEEDEEPQKQSVSVGYTKDDKIQITEGLSAGDKILKKAP</sequence>
<dbReference type="KEGG" id="pbs:Plabr_3534"/>
<dbReference type="STRING" id="756272.Plabr_3534"/>
<keyword evidence="2 3" id="KW-0175">Coiled coil</keyword>
<dbReference type="eggNOG" id="COG1566">
    <property type="taxonomic scope" value="Bacteria"/>
</dbReference>
<dbReference type="HOGENOM" id="CLU_531957_0_0_0"/>
<dbReference type="GO" id="GO:0030313">
    <property type="term" value="C:cell envelope"/>
    <property type="evidence" value="ECO:0007669"/>
    <property type="project" value="UniProtKB-SubCell"/>
</dbReference>
<feature type="coiled-coil region" evidence="3">
    <location>
        <begin position="285"/>
        <end position="319"/>
    </location>
</feature>
<feature type="domain" description="Multidrug resistance protein MdtA-like C-terminal permuted SH3" evidence="7">
    <location>
        <begin position="448"/>
        <end position="507"/>
    </location>
</feature>
<evidence type="ECO:0000259" key="6">
    <source>
        <dbReference type="Pfam" id="PF25954"/>
    </source>
</evidence>
<dbReference type="Gene3D" id="2.40.30.170">
    <property type="match status" value="1"/>
</dbReference>
<feature type="coiled-coil region" evidence="3">
    <location>
        <begin position="192"/>
        <end position="247"/>
    </location>
</feature>
<dbReference type="InterPro" id="IPR058792">
    <property type="entry name" value="Beta-barrel_RND_2"/>
</dbReference>
<dbReference type="PANTHER" id="PTHR32347">
    <property type="entry name" value="EFFLUX SYSTEM COMPONENT YKNX-RELATED"/>
    <property type="match status" value="1"/>
</dbReference>
<dbReference type="Proteomes" id="UP000006860">
    <property type="component" value="Chromosome"/>
</dbReference>
<name>F0SP28_RUBBR</name>
<evidence type="ECO:0000256" key="1">
    <source>
        <dbReference type="ARBA" id="ARBA00004196"/>
    </source>
</evidence>
<dbReference type="Pfam" id="PF25967">
    <property type="entry name" value="RND-MFP_C"/>
    <property type="match status" value="1"/>
</dbReference>
<dbReference type="RefSeq" id="WP_013629850.1">
    <property type="nucleotide sequence ID" value="NC_015174.1"/>
</dbReference>